<dbReference type="GO" id="GO:0006465">
    <property type="term" value="P:signal peptide processing"/>
    <property type="evidence" value="ECO:0007669"/>
    <property type="project" value="InterPro"/>
</dbReference>
<comment type="caution">
    <text evidence="9">The sequence shown here is derived from an EMBL/GenBank/DDBJ whole genome shotgun (WGS) entry which is preliminary data.</text>
</comment>
<evidence type="ECO:0000256" key="2">
    <source>
        <dbReference type="ARBA" id="ARBA00004401"/>
    </source>
</evidence>
<dbReference type="EC" id="3.4.21.89" evidence="4 7"/>
<evidence type="ECO:0000256" key="5">
    <source>
        <dbReference type="ARBA" id="ARBA00022801"/>
    </source>
</evidence>
<comment type="catalytic activity">
    <reaction evidence="1 7">
        <text>Cleavage of hydrophobic, N-terminal signal or leader sequences from secreted and periplasmic proteins.</text>
        <dbReference type="EC" id="3.4.21.89"/>
    </reaction>
</comment>
<dbReference type="HOGENOM" id="CLU_028723_5_1_9"/>
<dbReference type="eggNOG" id="COG0681">
    <property type="taxonomic scope" value="Bacteria"/>
</dbReference>
<keyword evidence="10" id="KW-1185">Reference proteome</keyword>
<organism evidence="9 10">
    <name type="scientific">Subdoligranulum variabile DSM 15176</name>
    <dbReference type="NCBI Taxonomy" id="411471"/>
    <lineage>
        <taxon>Bacteria</taxon>
        <taxon>Bacillati</taxon>
        <taxon>Bacillota</taxon>
        <taxon>Clostridia</taxon>
        <taxon>Eubacteriales</taxon>
        <taxon>Oscillospiraceae</taxon>
        <taxon>Subdoligranulum</taxon>
    </lineage>
</organism>
<feature type="active site" evidence="6">
    <location>
        <position position="43"/>
    </location>
</feature>
<keyword evidence="7" id="KW-0645">Protease</keyword>
<dbReference type="SUPFAM" id="SSF51306">
    <property type="entry name" value="LexA/Signal peptidase"/>
    <property type="match status" value="1"/>
</dbReference>
<comment type="similarity">
    <text evidence="3 7">Belongs to the peptidase S26 family.</text>
</comment>
<dbReference type="PRINTS" id="PR00727">
    <property type="entry name" value="LEADERPTASE"/>
</dbReference>
<proteinExistence type="inferred from homology"/>
<dbReference type="GO" id="GO:0005886">
    <property type="term" value="C:plasma membrane"/>
    <property type="evidence" value="ECO:0007669"/>
    <property type="project" value="UniProtKB-SubCell"/>
</dbReference>
<evidence type="ECO:0000256" key="1">
    <source>
        <dbReference type="ARBA" id="ARBA00000677"/>
    </source>
</evidence>
<dbReference type="InterPro" id="IPR019533">
    <property type="entry name" value="Peptidase_S26"/>
</dbReference>
<dbReference type="NCBIfam" id="TIGR02227">
    <property type="entry name" value="sigpep_I_bact"/>
    <property type="match status" value="1"/>
</dbReference>
<evidence type="ECO:0000313" key="10">
    <source>
        <dbReference type="Proteomes" id="UP000003438"/>
    </source>
</evidence>
<gene>
    <name evidence="9" type="primary">lepB</name>
    <name evidence="9" type="ORF">SUBVAR_05029</name>
</gene>
<feature type="active site" evidence="6">
    <location>
        <position position="82"/>
    </location>
</feature>
<dbReference type="AlphaFoldDB" id="D1PKZ4"/>
<dbReference type="Pfam" id="PF10502">
    <property type="entry name" value="Peptidase_S26"/>
    <property type="match status" value="1"/>
</dbReference>
<evidence type="ECO:0000256" key="4">
    <source>
        <dbReference type="ARBA" id="ARBA00013208"/>
    </source>
</evidence>
<feature type="transmembrane region" description="Helical" evidence="7">
    <location>
        <begin position="12"/>
        <end position="34"/>
    </location>
</feature>
<keyword evidence="5 7" id="KW-0378">Hydrolase</keyword>
<dbReference type="STRING" id="411471.SUBVAR_05029"/>
<keyword evidence="7" id="KW-1133">Transmembrane helix</keyword>
<dbReference type="PANTHER" id="PTHR43390:SF1">
    <property type="entry name" value="CHLOROPLAST PROCESSING PEPTIDASE"/>
    <property type="match status" value="1"/>
</dbReference>
<dbReference type="GO" id="GO:0009003">
    <property type="term" value="F:signal peptidase activity"/>
    <property type="evidence" value="ECO:0007669"/>
    <property type="project" value="UniProtKB-EC"/>
</dbReference>
<accession>D1PKZ4</accession>
<dbReference type="Gene3D" id="2.10.109.10">
    <property type="entry name" value="Umud Fragment, subunit A"/>
    <property type="match status" value="1"/>
</dbReference>
<comment type="subcellular location">
    <subcellularLocation>
        <location evidence="2">Cell membrane</location>
        <topology evidence="2">Single-pass type II membrane protein</topology>
    </subcellularLocation>
    <subcellularLocation>
        <location evidence="7">Membrane</location>
        <topology evidence="7">Single-pass type II membrane protein</topology>
    </subcellularLocation>
</comment>
<evidence type="ECO:0000259" key="8">
    <source>
        <dbReference type="Pfam" id="PF10502"/>
    </source>
</evidence>
<dbReference type="EMBL" id="ACBY02000020">
    <property type="protein sequence ID" value="EFB76652.1"/>
    <property type="molecule type" value="Genomic_DNA"/>
</dbReference>
<dbReference type="Proteomes" id="UP000003438">
    <property type="component" value="Unassembled WGS sequence"/>
</dbReference>
<evidence type="ECO:0000256" key="7">
    <source>
        <dbReference type="RuleBase" id="RU362042"/>
    </source>
</evidence>
<name>D1PKZ4_9FIRM</name>
<reference evidence="9" key="1">
    <citation type="submission" date="2009-12" db="EMBL/GenBank/DDBJ databases">
        <authorList>
            <person name="Weinstock G."/>
            <person name="Sodergren E."/>
            <person name="Clifton S."/>
            <person name="Fulton L."/>
            <person name="Fulton B."/>
            <person name="Courtney L."/>
            <person name="Fronick C."/>
            <person name="Harrison M."/>
            <person name="Strong C."/>
            <person name="Farmer C."/>
            <person name="Delahaunty K."/>
            <person name="Markovic C."/>
            <person name="Hall O."/>
            <person name="Minx P."/>
            <person name="Tomlinson C."/>
            <person name="Mitreva M."/>
            <person name="Nelson J."/>
            <person name="Hou S."/>
            <person name="Wollam A."/>
            <person name="Pepin K.H."/>
            <person name="Johnson M."/>
            <person name="Bhonagiri V."/>
            <person name="Nash W.E."/>
            <person name="Warren W."/>
            <person name="Chinwalla A."/>
            <person name="Mardis E.R."/>
            <person name="Wilson R.K."/>
        </authorList>
    </citation>
    <scope>NUCLEOTIDE SEQUENCE [LARGE SCALE GENOMIC DNA]</scope>
    <source>
        <strain evidence="9">DSM 15176</strain>
    </source>
</reference>
<dbReference type="InterPro" id="IPR000223">
    <property type="entry name" value="Pept_S26A_signal_pept_1"/>
</dbReference>
<keyword evidence="7" id="KW-0472">Membrane</keyword>
<dbReference type="InterPro" id="IPR019758">
    <property type="entry name" value="Pept_S26A_signal_pept_1_CS"/>
</dbReference>
<evidence type="ECO:0000313" key="9">
    <source>
        <dbReference type="EMBL" id="EFB76652.1"/>
    </source>
</evidence>
<dbReference type="CDD" id="cd06530">
    <property type="entry name" value="S26_SPase_I"/>
    <property type="match status" value="1"/>
</dbReference>
<evidence type="ECO:0000256" key="3">
    <source>
        <dbReference type="ARBA" id="ARBA00009370"/>
    </source>
</evidence>
<dbReference type="RefSeq" id="WP_007046432.1">
    <property type="nucleotide sequence ID" value="NZ_GG704769.1"/>
</dbReference>
<dbReference type="GO" id="GO:0004252">
    <property type="term" value="F:serine-type endopeptidase activity"/>
    <property type="evidence" value="ECO:0007669"/>
    <property type="project" value="InterPro"/>
</dbReference>
<dbReference type="PROSITE" id="PS00761">
    <property type="entry name" value="SPASE_I_3"/>
    <property type="match status" value="1"/>
</dbReference>
<protein>
    <recommendedName>
        <fullName evidence="4 7">Signal peptidase I</fullName>
        <ecNumber evidence="4 7">3.4.21.89</ecNumber>
    </recommendedName>
</protein>
<dbReference type="InterPro" id="IPR036286">
    <property type="entry name" value="LexA/Signal_pep-like_sf"/>
</dbReference>
<feature type="domain" description="Peptidase S26" evidence="8">
    <location>
        <begin position="13"/>
        <end position="167"/>
    </location>
</feature>
<keyword evidence="7" id="KW-0812">Transmembrane</keyword>
<sequence length="178" mass="19767">MLKDRFRRNKGILEWYDALAVAVAVIALVFTFAVRIVQVDGSSMNPSLYSGERLLIATFLQPDYGDVVVTDSYIPYGKPLVKRVIGKAGDTIDIDFQTGIVYRNGQALSEPYTAEPTWTYEGVDFPITVPEGCLFIMGDNRNNSKDSRDEEVGCVDTRDILGVAIWRLLPFGGMESAE</sequence>
<evidence type="ECO:0000256" key="6">
    <source>
        <dbReference type="PIRSR" id="PIRSR600223-1"/>
    </source>
</evidence>
<dbReference type="OrthoDB" id="9802919at2"/>
<dbReference type="PANTHER" id="PTHR43390">
    <property type="entry name" value="SIGNAL PEPTIDASE I"/>
    <property type="match status" value="1"/>
</dbReference>